<feature type="domain" description="Transcriptional regulator LacI/GalR-like sensor" evidence="6">
    <location>
        <begin position="109"/>
        <end position="259"/>
    </location>
</feature>
<proteinExistence type="predicted"/>
<feature type="signal peptide" evidence="5">
    <location>
        <begin position="1"/>
        <end position="26"/>
    </location>
</feature>
<dbReference type="Pfam" id="PF13377">
    <property type="entry name" value="Peripla_BP_3"/>
    <property type="match status" value="1"/>
</dbReference>
<keyword evidence="4" id="KW-0804">Transcription</keyword>
<evidence type="ECO:0000256" key="3">
    <source>
        <dbReference type="ARBA" id="ARBA00023125"/>
    </source>
</evidence>
<name>A0A4V2E1E8_9LACO</name>
<sequence length="262" mass="29402">MHYQPKKARSKTILVLLPTISNPLYAEFYEAVQGNLEQLGYDSQLHVGLATAYLKLLKGDEFGGMITSLPETPLPLARKLPTVSFDRPISREIPLVSCDNYGGGCLLAQAVLKRGAKQILILCGRQQDLSPINERLRGMMDYFQKQQTSFETAYLDFTSGNLLKQVRLAKLLTGQKYDAICCSDDITALLVKQRVRQLSYQPLVTGFDGSNFVRNFFPDLLTVKQPIKDLAALTCQLLDQRLRRGHFPSGHKQELPVTLLDL</sequence>
<dbReference type="EMBL" id="SETJ01000006">
    <property type="protein sequence ID" value="RZM17521.1"/>
    <property type="molecule type" value="Genomic_DNA"/>
</dbReference>
<gene>
    <name evidence="7" type="ORF">LDELB18P1_0036</name>
</gene>
<dbReference type="PANTHER" id="PTHR30146:SF95">
    <property type="entry name" value="RIBOSE OPERON REPRESSOR"/>
    <property type="match status" value="1"/>
</dbReference>
<feature type="chain" id="PRO_5039599496" evidence="5">
    <location>
        <begin position="27"/>
        <end position="262"/>
    </location>
</feature>
<dbReference type="AlphaFoldDB" id="A0A4V2E1E8"/>
<dbReference type="SUPFAM" id="SSF53822">
    <property type="entry name" value="Periplasmic binding protein-like I"/>
    <property type="match status" value="1"/>
</dbReference>
<comment type="caution">
    <text evidence="7">The sequence shown here is derived from an EMBL/GenBank/DDBJ whole genome shotgun (WGS) entry which is preliminary data.</text>
</comment>
<dbReference type="InterPro" id="IPR046335">
    <property type="entry name" value="LacI/GalR-like_sensor"/>
</dbReference>
<protein>
    <submittedName>
        <fullName evidence="7">LacI family transcriptional regulator</fullName>
    </submittedName>
</protein>
<dbReference type="RefSeq" id="WP_231524768.1">
    <property type="nucleotide sequence ID" value="NZ_SETJ01000006.1"/>
</dbReference>
<keyword evidence="2" id="KW-0805">Transcription regulation</keyword>
<dbReference type="PANTHER" id="PTHR30146">
    <property type="entry name" value="LACI-RELATED TRANSCRIPTIONAL REPRESSOR"/>
    <property type="match status" value="1"/>
</dbReference>
<keyword evidence="1" id="KW-0678">Repressor</keyword>
<evidence type="ECO:0000313" key="8">
    <source>
        <dbReference type="Proteomes" id="UP000292818"/>
    </source>
</evidence>
<dbReference type="Proteomes" id="UP000292818">
    <property type="component" value="Unassembled WGS sequence"/>
</dbReference>
<evidence type="ECO:0000256" key="1">
    <source>
        <dbReference type="ARBA" id="ARBA00022491"/>
    </source>
</evidence>
<accession>A0A4V2E1E8</accession>
<evidence type="ECO:0000256" key="5">
    <source>
        <dbReference type="SAM" id="SignalP"/>
    </source>
</evidence>
<keyword evidence="3" id="KW-0238">DNA-binding</keyword>
<evidence type="ECO:0000256" key="4">
    <source>
        <dbReference type="ARBA" id="ARBA00023163"/>
    </source>
</evidence>
<evidence type="ECO:0000313" key="7">
    <source>
        <dbReference type="EMBL" id="RZM17521.1"/>
    </source>
</evidence>
<reference evidence="7 8" key="1">
    <citation type="submission" date="2019-01" db="EMBL/GenBank/DDBJ databases">
        <title>Colonization of the human gut by bovine bacteria present in Parmesan cheese.</title>
        <authorList>
            <person name="Lugli G.A."/>
            <person name="Milani C."/>
        </authorList>
    </citation>
    <scope>NUCLEOTIDE SEQUENCE [LARGE SCALE GENOMIC DNA]</scope>
    <source>
        <strain evidence="7 8">LDELB18P1</strain>
    </source>
</reference>
<evidence type="ECO:0000259" key="6">
    <source>
        <dbReference type="Pfam" id="PF13377"/>
    </source>
</evidence>
<dbReference type="InterPro" id="IPR028082">
    <property type="entry name" value="Peripla_BP_I"/>
</dbReference>
<dbReference type="GO" id="GO:0003700">
    <property type="term" value="F:DNA-binding transcription factor activity"/>
    <property type="evidence" value="ECO:0007669"/>
    <property type="project" value="TreeGrafter"/>
</dbReference>
<organism evidence="7 8">
    <name type="scientific">Lactobacillus delbrueckii</name>
    <dbReference type="NCBI Taxonomy" id="1584"/>
    <lineage>
        <taxon>Bacteria</taxon>
        <taxon>Bacillati</taxon>
        <taxon>Bacillota</taxon>
        <taxon>Bacilli</taxon>
        <taxon>Lactobacillales</taxon>
        <taxon>Lactobacillaceae</taxon>
        <taxon>Lactobacillus</taxon>
    </lineage>
</organism>
<dbReference type="GO" id="GO:0000976">
    <property type="term" value="F:transcription cis-regulatory region binding"/>
    <property type="evidence" value="ECO:0007669"/>
    <property type="project" value="TreeGrafter"/>
</dbReference>
<keyword evidence="5" id="KW-0732">Signal</keyword>
<dbReference type="Gene3D" id="3.40.50.2300">
    <property type="match status" value="2"/>
</dbReference>
<evidence type="ECO:0000256" key="2">
    <source>
        <dbReference type="ARBA" id="ARBA00023015"/>
    </source>
</evidence>